<keyword evidence="2" id="KW-1185">Reference proteome</keyword>
<proteinExistence type="predicted"/>
<evidence type="ECO:0000313" key="2">
    <source>
        <dbReference type="Proteomes" id="UP000000599"/>
    </source>
</evidence>
<dbReference type="AlphaFoldDB" id="B5RUU8"/>
<protein>
    <submittedName>
        <fullName evidence="1">DEHA2G17556p</fullName>
    </submittedName>
</protein>
<accession>B5RUU8</accession>
<dbReference type="RefSeq" id="XP_002770659.1">
    <property type="nucleotide sequence ID" value="XM_002770613.1"/>
</dbReference>
<dbReference type="EMBL" id="CR382139">
    <property type="protein sequence ID" value="CAR65992.1"/>
    <property type="molecule type" value="Genomic_DNA"/>
</dbReference>
<dbReference type="VEuPathDB" id="FungiDB:DEHA2G17556g"/>
<evidence type="ECO:0000313" key="1">
    <source>
        <dbReference type="EMBL" id="CAR65992.1"/>
    </source>
</evidence>
<dbReference type="HOGENOM" id="CLU_2512597_0_0_1"/>
<dbReference type="InParanoid" id="B5RUU8"/>
<sequence>MRVIFFHIKLGNKNNLVKYRSPLNLEPKYRPYIPILHTILFKMILCNLLSLFKYGRTMHVSTTHYYGLWPQQSDSGYLRKPVPQV</sequence>
<organism evidence="1 2">
    <name type="scientific">Debaryomyces hansenii (strain ATCC 36239 / CBS 767 / BCRC 21394 / JCM 1990 / NBRC 0083 / IGC 2968)</name>
    <name type="common">Yeast</name>
    <name type="synonym">Torulaspora hansenii</name>
    <dbReference type="NCBI Taxonomy" id="284592"/>
    <lineage>
        <taxon>Eukaryota</taxon>
        <taxon>Fungi</taxon>
        <taxon>Dikarya</taxon>
        <taxon>Ascomycota</taxon>
        <taxon>Saccharomycotina</taxon>
        <taxon>Pichiomycetes</taxon>
        <taxon>Debaryomycetaceae</taxon>
        <taxon>Debaryomyces</taxon>
    </lineage>
</organism>
<gene>
    <name evidence="1" type="ordered locus">DEHA2G17556g</name>
</gene>
<dbReference type="GeneID" id="8999240"/>
<dbReference type="Proteomes" id="UP000000599">
    <property type="component" value="Chromosome G"/>
</dbReference>
<reference evidence="1 2" key="1">
    <citation type="journal article" date="2004" name="Nature">
        <title>Genome evolution in yeasts.</title>
        <authorList>
            <consortium name="Genolevures"/>
            <person name="Dujon B."/>
            <person name="Sherman D."/>
            <person name="Fischer G."/>
            <person name="Durrens P."/>
            <person name="Casaregola S."/>
            <person name="Lafontaine I."/>
            <person name="de Montigny J."/>
            <person name="Marck C."/>
            <person name="Neuveglise C."/>
            <person name="Talla E."/>
            <person name="Goffard N."/>
            <person name="Frangeul L."/>
            <person name="Aigle M."/>
            <person name="Anthouard V."/>
            <person name="Babour A."/>
            <person name="Barbe V."/>
            <person name="Barnay S."/>
            <person name="Blanchin S."/>
            <person name="Beckerich J.M."/>
            <person name="Beyne E."/>
            <person name="Bleykasten C."/>
            <person name="Boisrame A."/>
            <person name="Boyer J."/>
            <person name="Cattolico L."/>
            <person name="Confanioleri F."/>
            <person name="de Daruvar A."/>
            <person name="Despons L."/>
            <person name="Fabre E."/>
            <person name="Fairhead C."/>
            <person name="Ferry-Dumazet H."/>
            <person name="Groppi A."/>
            <person name="Hantraye F."/>
            <person name="Hennequin C."/>
            <person name="Jauniaux N."/>
            <person name="Joyet P."/>
            <person name="Kachouri R."/>
            <person name="Kerrest A."/>
            <person name="Koszul R."/>
            <person name="Lemaire M."/>
            <person name="Lesur I."/>
            <person name="Ma L."/>
            <person name="Muller H."/>
            <person name="Nicaud J.M."/>
            <person name="Nikolski M."/>
            <person name="Oztas S."/>
            <person name="Ozier-Kalogeropoulos O."/>
            <person name="Pellenz S."/>
            <person name="Potier S."/>
            <person name="Richard G.F."/>
            <person name="Straub M.L."/>
            <person name="Suleau A."/>
            <person name="Swennene D."/>
            <person name="Tekaia F."/>
            <person name="Wesolowski-Louvel M."/>
            <person name="Westhof E."/>
            <person name="Wirth B."/>
            <person name="Zeniou-Meyer M."/>
            <person name="Zivanovic I."/>
            <person name="Bolotin-Fukuhara M."/>
            <person name="Thierry A."/>
            <person name="Bouchier C."/>
            <person name="Caudron B."/>
            <person name="Scarpelli C."/>
            <person name="Gaillardin C."/>
            <person name="Weissenbach J."/>
            <person name="Wincker P."/>
            <person name="Souciet J.L."/>
        </authorList>
    </citation>
    <scope>NUCLEOTIDE SEQUENCE [LARGE SCALE GENOMIC DNA]</scope>
    <source>
        <strain evidence="2">ATCC 36239 / CBS 767 / BCRC 21394 / JCM 1990 / NBRC 0083 / IGC 2968</strain>
    </source>
</reference>
<dbReference type="KEGG" id="dha:DEHA2G17556g"/>
<name>B5RUU8_DEBHA</name>